<name>A0A091BPS5_9GAMM</name>
<comment type="caution">
    <text evidence="4">The sequence shown here is derived from an EMBL/GenBank/DDBJ whole genome shotgun (WGS) entry which is preliminary data.</text>
</comment>
<dbReference type="InterPro" id="IPR050559">
    <property type="entry name" value="P-Pant_transferase_sf"/>
</dbReference>
<protein>
    <recommendedName>
        <fullName evidence="3">4'-phosphopantetheinyl transferase domain-containing protein</fullName>
    </recommendedName>
</protein>
<dbReference type="PANTHER" id="PTHR12215:SF10">
    <property type="entry name" value="L-AMINOADIPATE-SEMIALDEHYDE DEHYDROGENASE-PHOSPHOPANTETHEINYL TRANSFERASE"/>
    <property type="match status" value="1"/>
</dbReference>
<dbReference type="GO" id="GO:0005829">
    <property type="term" value="C:cytosol"/>
    <property type="evidence" value="ECO:0007669"/>
    <property type="project" value="TreeGrafter"/>
</dbReference>
<evidence type="ECO:0000313" key="5">
    <source>
        <dbReference type="Proteomes" id="UP000029391"/>
    </source>
</evidence>
<dbReference type="GO" id="GO:0000287">
    <property type="term" value="F:magnesium ion binding"/>
    <property type="evidence" value="ECO:0007669"/>
    <property type="project" value="InterPro"/>
</dbReference>
<gene>
    <name evidence="4" type="ORF">P873_02090</name>
</gene>
<dbReference type="PANTHER" id="PTHR12215">
    <property type="entry name" value="PHOSPHOPANTETHEINE TRANSFERASE"/>
    <property type="match status" value="1"/>
</dbReference>
<sequence length="230" mass="24771">MAEQPVRLAIATLAPLAEAAAGRGEGWLVDSERARVAAMTLPLRRAQYLAGHWFARELAAEVLREAPERLAFTIDAAGRPRIAIDGQLLGYLSLSHSGECLACAYAADPIGIDLEFPKSRRDLDGVARFTFSPPEREWLSGLAGDEREAAFYRLWTLKEARGKRSGEGLLPGRARRWTALATAAEAAEAATWTVGEGVLAVATDGVSALAPEGRGLVAARPQFWSFRDGD</sequence>
<dbReference type="STRING" id="1121013.GCA_000426365_00574"/>
<dbReference type="RefSeq" id="WP_051239407.1">
    <property type="nucleotide sequence ID" value="NZ_AUFF01000001.1"/>
</dbReference>
<evidence type="ECO:0000256" key="2">
    <source>
        <dbReference type="ARBA" id="ARBA00022679"/>
    </source>
</evidence>
<proteinExistence type="inferred from homology"/>
<keyword evidence="5" id="KW-1185">Reference proteome</keyword>
<evidence type="ECO:0000259" key="3">
    <source>
        <dbReference type="Pfam" id="PF01648"/>
    </source>
</evidence>
<dbReference type="SUPFAM" id="SSF56214">
    <property type="entry name" value="4'-phosphopantetheinyl transferase"/>
    <property type="match status" value="2"/>
</dbReference>
<dbReference type="OrthoDB" id="9808281at2"/>
<dbReference type="eggNOG" id="COG2091">
    <property type="taxonomic scope" value="Bacteria"/>
</dbReference>
<organism evidence="4 5">
    <name type="scientific">Arenimonas composti TR7-09 = DSM 18010</name>
    <dbReference type="NCBI Taxonomy" id="1121013"/>
    <lineage>
        <taxon>Bacteria</taxon>
        <taxon>Pseudomonadati</taxon>
        <taxon>Pseudomonadota</taxon>
        <taxon>Gammaproteobacteria</taxon>
        <taxon>Lysobacterales</taxon>
        <taxon>Lysobacteraceae</taxon>
        <taxon>Arenimonas</taxon>
    </lineage>
</organism>
<dbReference type="GO" id="GO:0008897">
    <property type="term" value="F:holo-[acyl-carrier-protein] synthase activity"/>
    <property type="evidence" value="ECO:0007669"/>
    <property type="project" value="InterPro"/>
</dbReference>
<dbReference type="EMBL" id="AWXU01000076">
    <property type="protein sequence ID" value="KFN46320.1"/>
    <property type="molecule type" value="Genomic_DNA"/>
</dbReference>
<comment type="similarity">
    <text evidence="1">Belongs to the P-Pant transferase superfamily. Gsp/Sfp/HetI/AcpT family.</text>
</comment>
<dbReference type="GO" id="GO:0019878">
    <property type="term" value="P:lysine biosynthetic process via aminoadipic acid"/>
    <property type="evidence" value="ECO:0007669"/>
    <property type="project" value="TreeGrafter"/>
</dbReference>
<dbReference type="Pfam" id="PF01648">
    <property type="entry name" value="ACPS"/>
    <property type="match status" value="1"/>
</dbReference>
<dbReference type="AlphaFoldDB" id="A0A091BPS5"/>
<keyword evidence="2" id="KW-0808">Transferase</keyword>
<evidence type="ECO:0000256" key="1">
    <source>
        <dbReference type="ARBA" id="ARBA00010990"/>
    </source>
</evidence>
<accession>A0A091BPS5</accession>
<dbReference type="Gene3D" id="3.90.470.20">
    <property type="entry name" value="4'-phosphopantetheinyl transferase domain"/>
    <property type="match status" value="1"/>
</dbReference>
<dbReference type="InterPro" id="IPR037143">
    <property type="entry name" value="4-PPantetheinyl_Trfase_dom_sf"/>
</dbReference>
<dbReference type="InterPro" id="IPR008278">
    <property type="entry name" value="4-PPantetheinyl_Trfase_dom"/>
</dbReference>
<feature type="domain" description="4'-phosphopantetheinyl transferase" evidence="3">
    <location>
        <begin position="109"/>
        <end position="169"/>
    </location>
</feature>
<dbReference type="Proteomes" id="UP000029391">
    <property type="component" value="Unassembled WGS sequence"/>
</dbReference>
<evidence type="ECO:0000313" key="4">
    <source>
        <dbReference type="EMBL" id="KFN46320.1"/>
    </source>
</evidence>
<reference evidence="4 5" key="1">
    <citation type="submission" date="2013-09" db="EMBL/GenBank/DDBJ databases">
        <title>Genome sequencing of Arenimonas composti.</title>
        <authorList>
            <person name="Chen F."/>
            <person name="Wang G."/>
        </authorList>
    </citation>
    <scope>NUCLEOTIDE SEQUENCE [LARGE SCALE GENOMIC DNA]</scope>
    <source>
        <strain evidence="4 5">TR7-09</strain>
    </source>
</reference>